<dbReference type="EMBL" id="VSRR010047921">
    <property type="protein sequence ID" value="MPC78232.1"/>
    <property type="molecule type" value="Genomic_DNA"/>
</dbReference>
<sequence length="179" mass="20551">MDWAANVLVSTLPSPHPHPRSRVYSSAPADELRVGQVPNFHQLYVFHDGLFAAGFFEGYSTRQENMVRQDPRSRVVPGRVGVVVRATFCFCGVYVLSPSYTTLWWCGIVCLILPSFKMSNVEQLKTQAIELGFTRVDVGQYVLQQQQSEREERARERKERKLQEQRGFELAKLRLSTEN</sequence>
<comment type="caution">
    <text evidence="1">The sequence shown here is derived from an EMBL/GenBank/DDBJ whole genome shotgun (WGS) entry which is preliminary data.</text>
</comment>
<reference evidence="1 2" key="1">
    <citation type="submission" date="2019-05" db="EMBL/GenBank/DDBJ databases">
        <title>Another draft genome of Portunus trituberculatus and its Hox gene families provides insights of decapod evolution.</title>
        <authorList>
            <person name="Jeong J.-H."/>
            <person name="Song I."/>
            <person name="Kim S."/>
            <person name="Choi T."/>
            <person name="Kim D."/>
            <person name="Ryu S."/>
            <person name="Kim W."/>
        </authorList>
    </citation>
    <scope>NUCLEOTIDE SEQUENCE [LARGE SCALE GENOMIC DNA]</scope>
    <source>
        <tissue evidence="1">Muscle</tissue>
    </source>
</reference>
<accession>A0A5B7I3A2</accession>
<dbReference type="AlphaFoldDB" id="A0A5B7I3A2"/>
<dbReference type="OrthoDB" id="425619at2759"/>
<organism evidence="1 2">
    <name type="scientific">Portunus trituberculatus</name>
    <name type="common">Swimming crab</name>
    <name type="synonym">Neptunus trituberculatus</name>
    <dbReference type="NCBI Taxonomy" id="210409"/>
    <lineage>
        <taxon>Eukaryota</taxon>
        <taxon>Metazoa</taxon>
        <taxon>Ecdysozoa</taxon>
        <taxon>Arthropoda</taxon>
        <taxon>Crustacea</taxon>
        <taxon>Multicrustacea</taxon>
        <taxon>Malacostraca</taxon>
        <taxon>Eumalacostraca</taxon>
        <taxon>Eucarida</taxon>
        <taxon>Decapoda</taxon>
        <taxon>Pleocyemata</taxon>
        <taxon>Brachyura</taxon>
        <taxon>Eubrachyura</taxon>
        <taxon>Portunoidea</taxon>
        <taxon>Portunidae</taxon>
        <taxon>Portuninae</taxon>
        <taxon>Portunus</taxon>
    </lineage>
</organism>
<gene>
    <name evidence="1" type="ORF">E2C01_072716</name>
</gene>
<dbReference type="Proteomes" id="UP000324222">
    <property type="component" value="Unassembled WGS sequence"/>
</dbReference>
<proteinExistence type="predicted"/>
<evidence type="ECO:0000313" key="1">
    <source>
        <dbReference type="EMBL" id="MPC78232.1"/>
    </source>
</evidence>
<protein>
    <submittedName>
        <fullName evidence="1">Uncharacterized protein</fullName>
    </submittedName>
</protein>
<name>A0A5B7I3A2_PORTR</name>
<evidence type="ECO:0000313" key="2">
    <source>
        <dbReference type="Proteomes" id="UP000324222"/>
    </source>
</evidence>
<keyword evidence="2" id="KW-1185">Reference proteome</keyword>